<name>A0A835Z5Z4_9STRA</name>
<dbReference type="AlphaFoldDB" id="A0A835Z5Z4"/>
<keyword evidence="2" id="KW-1185">Reference proteome</keyword>
<accession>A0A835Z5Z4</accession>
<reference evidence="1" key="1">
    <citation type="submission" date="2021-02" db="EMBL/GenBank/DDBJ databases">
        <title>First Annotated Genome of the Yellow-green Alga Tribonema minus.</title>
        <authorList>
            <person name="Mahan K.M."/>
        </authorList>
    </citation>
    <scope>NUCLEOTIDE SEQUENCE</scope>
    <source>
        <strain evidence="1">UTEX B ZZ1240</strain>
    </source>
</reference>
<sequence length="136" mass="15963">MPQTAARHTVVAEDVKSRAAAKVPKVPPIMHGTRRWAFGFKKNLVMRGERAFYYEINKLVPALRHLEKALDESVTSAILREKKDVRHIRSDYFFVIMHEDGRVFGLHVEYDEDDDHEDDFDRLKAILKAMRRSEQR</sequence>
<protein>
    <submittedName>
        <fullName evidence="1">Uncharacterized protein</fullName>
    </submittedName>
</protein>
<gene>
    <name evidence="1" type="ORF">JKP88DRAFT_240910</name>
</gene>
<evidence type="ECO:0000313" key="2">
    <source>
        <dbReference type="Proteomes" id="UP000664859"/>
    </source>
</evidence>
<dbReference type="Proteomes" id="UP000664859">
    <property type="component" value="Unassembled WGS sequence"/>
</dbReference>
<comment type="caution">
    <text evidence="1">The sequence shown here is derived from an EMBL/GenBank/DDBJ whole genome shotgun (WGS) entry which is preliminary data.</text>
</comment>
<dbReference type="EMBL" id="JAFCMP010000112">
    <property type="protein sequence ID" value="KAG5186307.1"/>
    <property type="molecule type" value="Genomic_DNA"/>
</dbReference>
<proteinExistence type="predicted"/>
<evidence type="ECO:0000313" key="1">
    <source>
        <dbReference type="EMBL" id="KAG5186307.1"/>
    </source>
</evidence>
<organism evidence="1 2">
    <name type="scientific">Tribonema minus</name>
    <dbReference type="NCBI Taxonomy" id="303371"/>
    <lineage>
        <taxon>Eukaryota</taxon>
        <taxon>Sar</taxon>
        <taxon>Stramenopiles</taxon>
        <taxon>Ochrophyta</taxon>
        <taxon>PX clade</taxon>
        <taxon>Xanthophyceae</taxon>
        <taxon>Tribonematales</taxon>
        <taxon>Tribonemataceae</taxon>
        <taxon>Tribonema</taxon>
    </lineage>
</organism>